<proteinExistence type="predicted"/>
<evidence type="ECO:0000313" key="1">
    <source>
        <dbReference type="EMBL" id="UXI67744.1"/>
    </source>
</evidence>
<dbReference type="EMBL" id="CP104694">
    <property type="protein sequence ID" value="UXI67744.1"/>
    <property type="molecule type" value="Genomic_DNA"/>
</dbReference>
<reference evidence="1" key="1">
    <citation type="submission" date="2022-09" db="EMBL/GenBank/DDBJ databases">
        <title>Tahibacter sp. nov., isolated from a fresh water.</title>
        <authorList>
            <person name="Baek J.H."/>
            <person name="Lee J.K."/>
            <person name="Kim J.M."/>
            <person name="Jeon C.O."/>
        </authorList>
    </citation>
    <scope>NUCLEOTIDE SEQUENCE</scope>
    <source>
        <strain evidence="1">W38</strain>
    </source>
</reference>
<keyword evidence="2" id="KW-1185">Reference proteome</keyword>
<dbReference type="RefSeq" id="WP_261694714.1">
    <property type="nucleotide sequence ID" value="NZ_CP104694.1"/>
</dbReference>
<gene>
    <name evidence="1" type="ORF">N4264_23910</name>
</gene>
<organism evidence="1 2">
    <name type="scientific">Tahibacter amnicola</name>
    <dbReference type="NCBI Taxonomy" id="2976241"/>
    <lineage>
        <taxon>Bacteria</taxon>
        <taxon>Pseudomonadati</taxon>
        <taxon>Pseudomonadota</taxon>
        <taxon>Gammaproteobacteria</taxon>
        <taxon>Lysobacterales</taxon>
        <taxon>Rhodanobacteraceae</taxon>
        <taxon>Tahibacter</taxon>
    </lineage>
</organism>
<evidence type="ECO:0000313" key="2">
    <source>
        <dbReference type="Proteomes" id="UP001064632"/>
    </source>
</evidence>
<sequence length="165" mass="17798">MPSVIYDELMASLAGEGPVSDQALRLAVAYIEHARRGSLELAEIFGLGEAMACETITEDTLNDVRCAMVRLVECGLCTTAQVPTVVYALTRLADPRLVPLLTAWLGEHLRELLVHHRAVSQLLFGLTGLGAPVPFRPSAGVSTVELNIETATKYLEAATGARPWQ</sequence>
<accession>A0ABY6BCH5</accession>
<protein>
    <submittedName>
        <fullName evidence="1">Uncharacterized protein</fullName>
    </submittedName>
</protein>
<name>A0ABY6BCH5_9GAMM</name>
<dbReference type="Proteomes" id="UP001064632">
    <property type="component" value="Chromosome"/>
</dbReference>